<dbReference type="PANTHER" id="PTHR39223:SF1">
    <property type="entry name" value="RIKEN CDNA 1700029H14 GENE"/>
    <property type="match status" value="1"/>
</dbReference>
<accession>A0A673U3A0</accession>
<reference evidence="2 3" key="1">
    <citation type="submission" date="2019-05" db="EMBL/GenBank/DDBJ databases">
        <title>A Chromosome-scale Meerkat (S. suricatta) Genome Assembly.</title>
        <authorList>
            <person name="Dudchenko O."/>
            <person name="Lieberman Aiden E."/>
            <person name="Tung J."/>
            <person name="Barreiro L.B."/>
            <person name="Clutton-Brock T.H."/>
        </authorList>
    </citation>
    <scope>NUCLEOTIDE SEQUENCE [LARGE SCALE GENOMIC DNA]</scope>
</reference>
<evidence type="ECO:0000313" key="3">
    <source>
        <dbReference type="Proteomes" id="UP000472268"/>
    </source>
</evidence>
<proteinExistence type="predicted"/>
<feature type="compositionally biased region" description="Basic and acidic residues" evidence="1">
    <location>
        <begin position="62"/>
        <end position="81"/>
    </location>
</feature>
<reference evidence="2" key="2">
    <citation type="submission" date="2025-08" db="UniProtKB">
        <authorList>
            <consortium name="Ensembl"/>
        </authorList>
    </citation>
    <scope>IDENTIFICATION</scope>
</reference>
<dbReference type="PANTHER" id="PTHR39223">
    <property type="entry name" value="RIKEN CDNA 1700029H14 GENE"/>
    <property type="match status" value="1"/>
</dbReference>
<sequence>MSHLSRPQDQPESEDQGRDLRSDIEDSNCQADREEDKQEKNQDPLGRLDPEGGKTEPVVTRSHAEEQELKSIKLDDPLGKEKPSVFVEIDLGDHAEEVVTGAMREERQSQMDMENLSEDETRTSWVCCILYSTRRKAKDSV</sequence>
<protein>
    <submittedName>
        <fullName evidence="2">Uncharacterized protein</fullName>
    </submittedName>
</protein>
<evidence type="ECO:0000313" key="2">
    <source>
        <dbReference type="Ensembl" id="ENSSSUP00005016070.1"/>
    </source>
</evidence>
<evidence type="ECO:0000256" key="1">
    <source>
        <dbReference type="SAM" id="MobiDB-lite"/>
    </source>
</evidence>
<dbReference type="Ensembl" id="ENSSSUT00005018325.1">
    <property type="protein sequence ID" value="ENSSSUP00005016070.1"/>
    <property type="gene ID" value="ENSSSUG00005010386.1"/>
</dbReference>
<name>A0A673U3A0_SURSU</name>
<feature type="region of interest" description="Disordered" evidence="1">
    <location>
        <begin position="1"/>
        <end position="81"/>
    </location>
</feature>
<feature type="compositionally biased region" description="Polar residues" evidence="1">
    <location>
        <begin position="1"/>
        <end position="10"/>
    </location>
</feature>
<keyword evidence="3" id="KW-1185">Reference proteome</keyword>
<reference evidence="2" key="3">
    <citation type="submission" date="2025-09" db="UniProtKB">
        <authorList>
            <consortium name="Ensembl"/>
        </authorList>
    </citation>
    <scope>IDENTIFICATION</scope>
</reference>
<organism evidence="2 3">
    <name type="scientific">Suricata suricatta</name>
    <name type="common">Meerkat</name>
    <dbReference type="NCBI Taxonomy" id="37032"/>
    <lineage>
        <taxon>Eukaryota</taxon>
        <taxon>Metazoa</taxon>
        <taxon>Chordata</taxon>
        <taxon>Craniata</taxon>
        <taxon>Vertebrata</taxon>
        <taxon>Euteleostomi</taxon>
        <taxon>Mammalia</taxon>
        <taxon>Eutheria</taxon>
        <taxon>Laurasiatheria</taxon>
        <taxon>Carnivora</taxon>
        <taxon>Feliformia</taxon>
        <taxon>Herpestidae</taxon>
        <taxon>Suricata</taxon>
    </lineage>
</organism>
<feature type="compositionally biased region" description="Basic and acidic residues" evidence="1">
    <location>
        <begin position="31"/>
        <end position="54"/>
    </location>
</feature>
<feature type="compositionally biased region" description="Basic and acidic residues" evidence="1">
    <location>
        <begin position="15"/>
        <end position="24"/>
    </location>
</feature>
<dbReference type="AlphaFoldDB" id="A0A673U3A0"/>
<dbReference type="Proteomes" id="UP000472268">
    <property type="component" value="Chromosome 4"/>
</dbReference>
<dbReference type="InterPro" id="IPR040020">
    <property type="entry name" value="C13orf46-like"/>
</dbReference>